<protein>
    <submittedName>
        <fullName evidence="2">Uncharacterized protein</fullName>
    </submittedName>
</protein>
<dbReference type="RefSeq" id="WP_322457387.1">
    <property type="nucleotide sequence ID" value="NZ_CP141059.1"/>
</dbReference>
<proteinExistence type="predicted"/>
<sequence>MKRAILVMVVGIMMLGMGATSAGAETRSKSDSSGDAVRQIDITRLTVTNGDHRVVMRIKVRDLRKRGVFNIHYWGGTTGTPPARSAIVSTRLVDGERTVEYLTCDREECEEVRCRGMRLDWRPGADVIVISTRQKCYPRPRRNPDAPAPGVGRFFASAEFSEDIDSTNGLLTVQRG</sequence>
<keyword evidence="1" id="KW-0732">Signal</keyword>
<name>A0ABZ0ZXG5_9ACTN</name>
<evidence type="ECO:0000313" key="2">
    <source>
        <dbReference type="EMBL" id="WQQ28322.1"/>
    </source>
</evidence>
<evidence type="ECO:0000313" key="3">
    <source>
        <dbReference type="Proteomes" id="UP001327225"/>
    </source>
</evidence>
<feature type="signal peptide" evidence="1">
    <location>
        <begin position="1"/>
        <end position="24"/>
    </location>
</feature>
<organism evidence="2 3">
    <name type="scientific">Nocardioides bizhenqiangii</name>
    <dbReference type="NCBI Taxonomy" id="3095076"/>
    <lineage>
        <taxon>Bacteria</taxon>
        <taxon>Bacillati</taxon>
        <taxon>Actinomycetota</taxon>
        <taxon>Actinomycetes</taxon>
        <taxon>Propionibacteriales</taxon>
        <taxon>Nocardioidaceae</taxon>
        <taxon>Nocardioides</taxon>
    </lineage>
</organism>
<accession>A0ABZ0ZXG5</accession>
<dbReference type="Proteomes" id="UP001327225">
    <property type="component" value="Chromosome"/>
</dbReference>
<feature type="chain" id="PRO_5045977389" evidence="1">
    <location>
        <begin position="25"/>
        <end position="176"/>
    </location>
</feature>
<gene>
    <name evidence="2" type="ORF">SHK19_08845</name>
</gene>
<evidence type="ECO:0000256" key="1">
    <source>
        <dbReference type="SAM" id="SignalP"/>
    </source>
</evidence>
<dbReference type="EMBL" id="CP141059">
    <property type="protein sequence ID" value="WQQ28322.1"/>
    <property type="molecule type" value="Genomic_DNA"/>
</dbReference>
<keyword evidence="3" id="KW-1185">Reference proteome</keyword>
<reference evidence="3" key="1">
    <citation type="submission" date="2023-12" db="EMBL/GenBank/DDBJ databases">
        <title>Novel species in genus Nocardioides.</title>
        <authorList>
            <person name="Zhou H."/>
        </authorList>
    </citation>
    <scope>NUCLEOTIDE SEQUENCE [LARGE SCALE GENOMIC DNA]</scope>
    <source>
        <strain evidence="3">HM61</strain>
    </source>
</reference>